<dbReference type="Pfam" id="PF01753">
    <property type="entry name" value="zf-MYND"/>
    <property type="match status" value="1"/>
</dbReference>
<keyword evidence="3" id="KW-0862">Zinc</keyword>
<keyword evidence="8" id="KW-1185">Reference proteome</keyword>
<evidence type="ECO:0000313" key="8">
    <source>
        <dbReference type="Proteomes" id="UP001497623"/>
    </source>
</evidence>
<reference evidence="7 8" key="1">
    <citation type="submission" date="2024-05" db="EMBL/GenBank/DDBJ databases">
        <authorList>
            <person name="Wallberg A."/>
        </authorList>
    </citation>
    <scope>NUCLEOTIDE SEQUENCE [LARGE SCALE GENOMIC DNA]</scope>
</reference>
<dbReference type="EMBL" id="CAXKWB010001021">
    <property type="protein sequence ID" value="CAL4063141.1"/>
    <property type="molecule type" value="Genomic_DNA"/>
</dbReference>
<evidence type="ECO:0000256" key="4">
    <source>
        <dbReference type="PROSITE-ProRule" id="PRU00134"/>
    </source>
</evidence>
<evidence type="ECO:0000256" key="5">
    <source>
        <dbReference type="SAM" id="MobiDB-lite"/>
    </source>
</evidence>
<dbReference type="GO" id="GO:0008270">
    <property type="term" value="F:zinc ion binding"/>
    <property type="evidence" value="ECO:0007669"/>
    <property type="project" value="UniProtKB-KW"/>
</dbReference>
<dbReference type="AlphaFoldDB" id="A0AAV2PQE7"/>
<dbReference type="Proteomes" id="UP001497623">
    <property type="component" value="Unassembled WGS sequence"/>
</dbReference>
<accession>A0AAV2PQE7</accession>
<evidence type="ECO:0000256" key="2">
    <source>
        <dbReference type="ARBA" id="ARBA00022771"/>
    </source>
</evidence>
<evidence type="ECO:0000259" key="6">
    <source>
        <dbReference type="PROSITE" id="PS50865"/>
    </source>
</evidence>
<evidence type="ECO:0000256" key="1">
    <source>
        <dbReference type="ARBA" id="ARBA00022723"/>
    </source>
</evidence>
<organism evidence="7 8">
    <name type="scientific">Meganyctiphanes norvegica</name>
    <name type="common">Northern krill</name>
    <name type="synonym">Thysanopoda norvegica</name>
    <dbReference type="NCBI Taxonomy" id="48144"/>
    <lineage>
        <taxon>Eukaryota</taxon>
        <taxon>Metazoa</taxon>
        <taxon>Ecdysozoa</taxon>
        <taxon>Arthropoda</taxon>
        <taxon>Crustacea</taxon>
        <taxon>Multicrustacea</taxon>
        <taxon>Malacostraca</taxon>
        <taxon>Eumalacostraca</taxon>
        <taxon>Eucarida</taxon>
        <taxon>Euphausiacea</taxon>
        <taxon>Euphausiidae</taxon>
        <taxon>Meganyctiphanes</taxon>
    </lineage>
</organism>
<protein>
    <recommendedName>
        <fullName evidence="6">MYND-type domain-containing protein</fullName>
    </recommendedName>
</protein>
<name>A0AAV2PQE7_MEGNR</name>
<dbReference type="Gene3D" id="6.10.140.2220">
    <property type="match status" value="1"/>
</dbReference>
<dbReference type="Pfam" id="PF20179">
    <property type="entry name" value="MSS51_C"/>
    <property type="match status" value="1"/>
</dbReference>
<dbReference type="PROSITE" id="PS01360">
    <property type="entry name" value="ZF_MYND_1"/>
    <property type="match status" value="2"/>
</dbReference>
<sequence length="683" mass="79196">MASTQRNKKPPGSNDRPAEKPQLQPRFEGESVTDYFVRCANDFDFEPRAWDEKDLQNIVIMELLDLSQVLIYEPAKLEELIDTSEFFGLYNKDIIRLNLEKKMLAFRIDNKKHIKKLLEVKWLNNQEDSDSDKEFNGSDSLEDMKLPVKCSSVDKKLKKEERWWEDKTCIVINNANIVRFRNDEDFHCSQLASIVRWSRHLKVKEDYFVGMCQHCCSVASPGKKLSRCGGCQLVGYCSRDCQMADRKVHKEVCGALSVKHCGRNFLQRAQEVVEGVKPIEKKRDFFFAYLHLVDTNKNFLKQNVSHNELKKTVIMAEQCNVEFRFNALKFPRMCNMCCEARLEKLKDCNCNCVTYCSDDHRNADWKHQARCKRLSLLADVYAYRRKYDPISNLSYPSQVDTIYQPFDNMETLLNSFCNLDDQQAQDEATESSLIQSNLAEDVLRNAKLALLSERLSLPLTVLHVLSQVGVGPGKTPIEDVTSLHIHNLCFQTMLDSEAWEFFMHRLPNLKQLHVSYAEEDGTNIFPMSINHLNTNTTLTRCQDCTNQERLITYAIYPFFNTVYNSLKYPAPDVITVEEREKLIMEELNQMGDDDSDEEEMDDTREFYIHLTKQRGDCRIIFTDNSSEKLRETISGMDEVLPMDILINTKENPFAGFSPVRILDPKEGVTPLNSRQYISCLIKK</sequence>
<keyword evidence="2 4" id="KW-0863">Zinc-finger</keyword>
<dbReference type="PANTHER" id="PTHR28069:SF2">
    <property type="entry name" value="GH20023P"/>
    <property type="match status" value="1"/>
</dbReference>
<dbReference type="SUPFAM" id="SSF144232">
    <property type="entry name" value="HIT/MYND zinc finger-like"/>
    <property type="match status" value="1"/>
</dbReference>
<gene>
    <name evidence="7" type="ORF">MNOR_LOCUS3107</name>
</gene>
<dbReference type="PROSITE" id="PS50865">
    <property type="entry name" value="ZF_MYND_2"/>
    <property type="match status" value="1"/>
</dbReference>
<dbReference type="InterPro" id="IPR046824">
    <property type="entry name" value="Mss51-like_C"/>
</dbReference>
<feature type="region of interest" description="Disordered" evidence="5">
    <location>
        <begin position="1"/>
        <end position="24"/>
    </location>
</feature>
<evidence type="ECO:0000256" key="3">
    <source>
        <dbReference type="ARBA" id="ARBA00022833"/>
    </source>
</evidence>
<dbReference type="PANTHER" id="PTHR28069">
    <property type="entry name" value="GH20023P"/>
    <property type="match status" value="1"/>
</dbReference>
<feature type="domain" description="MYND-type" evidence="6">
    <location>
        <begin position="212"/>
        <end position="253"/>
    </location>
</feature>
<evidence type="ECO:0000313" key="7">
    <source>
        <dbReference type="EMBL" id="CAL4063141.1"/>
    </source>
</evidence>
<proteinExistence type="predicted"/>
<keyword evidence="1" id="KW-0479">Metal-binding</keyword>
<comment type="caution">
    <text evidence="7">The sequence shown here is derived from an EMBL/GenBank/DDBJ whole genome shotgun (WGS) entry which is preliminary data.</text>
</comment>
<dbReference type="InterPro" id="IPR002893">
    <property type="entry name" value="Znf_MYND"/>
</dbReference>